<dbReference type="Pfam" id="PF20568">
    <property type="entry name" value="DUF6777"/>
    <property type="match status" value="1"/>
</dbReference>
<organism evidence="4 5">
    <name type="scientific">Streptomyces mashuensis</name>
    <dbReference type="NCBI Taxonomy" id="33904"/>
    <lineage>
        <taxon>Bacteria</taxon>
        <taxon>Bacillati</taxon>
        <taxon>Actinomycetota</taxon>
        <taxon>Actinomycetes</taxon>
        <taxon>Kitasatosporales</taxon>
        <taxon>Streptomycetaceae</taxon>
        <taxon>Streptomyces</taxon>
    </lineage>
</organism>
<name>A0A919B5B7_9ACTN</name>
<feature type="compositionally biased region" description="Low complexity" evidence="1">
    <location>
        <begin position="356"/>
        <end position="373"/>
    </location>
</feature>
<dbReference type="PROSITE" id="PS51257">
    <property type="entry name" value="PROKAR_LIPOPROTEIN"/>
    <property type="match status" value="1"/>
</dbReference>
<feature type="region of interest" description="Disordered" evidence="1">
    <location>
        <begin position="215"/>
        <end position="421"/>
    </location>
</feature>
<feature type="compositionally biased region" description="Low complexity" evidence="1">
    <location>
        <begin position="270"/>
        <end position="280"/>
    </location>
</feature>
<evidence type="ECO:0000259" key="3">
    <source>
        <dbReference type="Pfam" id="PF20568"/>
    </source>
</evidence>
<dbReference type="Proteomes" id="UP000638313">
    <property type="component" value="Unassembled WGS sequence"/>
</dbReference>
<evidence type="ECO:0000313" key="5">
    <source>
        <dbReference type="Proteomes" id="UP000638313"/>
    </source>
</evidence>
<reference evidence="4" key="2">
    <citation type="submission" date="2020-09" db="EMBL/GenBank/DDBJ databases">
        <authorList>
            <person name="Sun Q."/>
            <person name="Ohkuma M."/>
        </authorList>
    </citation>
    <scope>NUCLEOTIDE SEQUENCE</scope>
    <source>
        <strain evidence="4">JCM 4059</strain>
    </source>
</reference>
<feature type="chain" id="PRO_5038701204" description="DUF6777 domain-containing protein" evidence="2">
    <location>
        <begin position="21"/>
        <end position="421"/>
    </location>
</feature>
<keyword evidence="2" id="KW-0732">Signal</keyword>
<feature type="compositionally biased region" description="Gly residues" evidence="1">
    <location>
        <begin position="298"/>
        <end position="325"/>
    </location>
</feature>
<feature type="compositionally biased region" description="Low complexity" evidence="1">
    <location>
        <begin position="388"/>
        <end position="421"/>
    </location>
</feature>
<protein>
    <recommendedName>
        <fullName evidence="3">DUF6777 domain-containing protein</fullName>
    </recommendedName>
</protein>
<proteinExistence type="predicted"/>
<feature type="domain" description="DUF6777" evidence="3">
    <location>
        <begin position="72"/>
        <end position="227"/>
    </location>
</feature>
<evidence type="ECO:0000313" key="4">
    <source>
        <dbReference type="EMBL" id="GHF59039.1"/>
    </source>
</evidence>
<dbReference type="EMBL" id="BNBD01000010">
    <property type="protein sequence ID" value="GHF59039.1"/>
    <property type="molecule type" value="Genomic_DNA"/>
</dbReference>
<sequence>MQRTRRIVALAAVPALILGAALTGCSSSGSSGSQGTPVALEAAGVVADSPFLKAPDADLKDVTGVATTNGTTAGDARGAFGGTRQATQCDKAKLVRELTADRVKAMAWAEARGIPFDQVSTHINGLTSVILLHDTLVKNHNYQGGGKTVAYHSVLQAGIAVLVDAYGQPAVKCNCGNPLGTPDDIDRAQASYRGSRWSGFAVVQVTVVVPRPEKEGPMKKIPLVDPYRTDKGFDRGVGSTGSDDSPAYPVPPQAPRPSASPGSPSGGPSGSASGPASGSGSPPGPGDGSSSGTPTGPSSGGSAGASGGPSGGPSAGSPSGPGTGGASRPPSRKPPAPSTGGGGTGGSGTGGGGTVSRAPSAAPHTAAPASPKSPWAPPHTQPPHSGGAAVPPTHAVSAHPPAASAPPAHRSAAPPAASGAA</sequence>
<feature type="compositionally biased region" description="Low complexity" evidence="1">
    <location>
        <begin position="288"/>
        <end position="297"/>
    </location>
</feature>
<dbReference type="RefSeq" id="WP_190131523.1">
    <property type="nucleotide sequence ID" value="NZ_BNBD01000010.1"/>
</dbReference>
<dbReference type="AlphaFoldDB" id="A0A919B5B7"/>
<gene>
    <name evidence="4" type="ORF">GCM10010218_45550</name>
</gene>
<evidence type="ECO:0000256" key="2">
    <source>
        <dbReference type="SAM" id="SignalP"/>
    </source>
</evidence>
<comment type="caution">
    <text evidence="4">The sequence shown here is derived from an EMBL/GenBank/DDBJ whole genome shotgun (WGS) entry which is preliminary data.</text>
</comment>
<feature type="signal peptide" evidence="2">
    <location>
        <begin position="1"/>
        <end position="20"/>
    </location>
</feature>
<reference evidence="4" key="1">
    <citation type="journal article" date="2014" name="Int. J. Syst. Evol. Microbiol.">
        <title>Complete genome sequence of Corynebacterium casei LMG S-19264T (=DSM 44701T), isolated from a smear-ripened cheese.</title>
        <authorList>
            <consortium name="US DOE Joint Genome Institute (JGI-PGF)"/>
            <person name="Walter F."/>
            <person name="Albersmeier A."/>
            <person name="Kalinowski J."/>
            <person name="Ruckert C."/>
        </authorList>
    </citation>
    <scope>NUCLEOTIDE SEQUENCE</scope>
    <source>
        <strain evidence="4">JCM 4059</strain>
    </source>
</reference>
<feature type="compositionally biased region" description="Gly residues" evidence="1">
    <location>
        <begin position="339"/>
        <end position="354"/>
    </location>
</feature>
<evidence type="ECO:0000256" key="1">
    <source>
        <dbReference type="SAM" id="MobiDB-lite"/>
    </source>
</evidence>
<dbReference type="InterPro" id="IPR046704">
    <property type="entry name" value="DUF6777"/>
</dbReference>
<keyword evidence="5" id="KW-1185">Reference proteome</keyword>
<accession>A0A919B5B7</accession>